<dbReference type="GO" id="GO:0051240">
    <property type="term" value="P:positive regulation of multicellular organismal process"/>
    <property type="evidence" value="ECO:0007669"/>
    <property type="project" value="UniProtKB-ARBA"/>
</dbReference>
<keyword evidence="3" id="KW-0011">Acute phase</keyword>
<protein>
    <recommendedName>
        <fullName evidence="2">Interleukin-6</fullName>
    </recommendedName>
</protein>
<proteinExistence type="evidence at transcript level"/>
<feature type="chain" id="PRO_5007999391" description="Interleukin-6" evidence="7">
    <location>
        <begin position="26"/>
        <end position="208"/>
    </location>
</feature>
<dbReference type="PRINTS" id="PR00434">
    <property type="entry name" value="INTERLEUKIN6"/>
</dbReference>
<dbReference type="PIRSF" id="PIRSF001935">
    <property type="entry name" value="IL6_MGF_GCSF"/>
    <property type="match status" value="1"/>
</dbReference>
<dbReference type="InterPro" id="IPR003574">
    <property type="entry name" value="IL-6-like"/>
</dbReference>
<keyword evidence="7" id="KW-0732">Signal</keyword>
<dbReference type="InterPro" id="IPR009079">
    <property type="entry name" value="4_helix_cytokine-like_core"/>
</dbReference>
<dbReference type="GO" id="GO:0006953">
    <property type="term" value="P:acute-phase response"/>
    <property type="evidence" value="ECO:0007669"/>
    <property type="project" value="UniProtKB-KW"/>
</dbReference>
<comment type="similarity">
    <text evidence="1">Belongs to the IL-6 superfamily.</text>
</comment>
<feature type="signal peptide" evidence="7">
    <location>
        <begin position="1"/>
        <end position="25"/>
    </location>
</feature>
<dbReference type="GO" id="GO:0005896">
    <property type="term" value="C:interleukin-6 receptor complex"/>
    <property type="evidence" value="ECO:0007669"/>
    <property type="project" value="TreeGrafter"/>
</dbReference>
<dbReference type="SUPFAM" id="SSF47266">
    <property type="entry name" value="4-helical cytokines"/>
    <property type="match status" value="1"/>
</dbReference>
<evidence type="ECO:0000313" key="8">
    <source>
        <dbReference type="EMBL" id="AMT81030.1"/>
    </source>
</evidence>
<feature type="disulfide bond" evidence="6">
    <location>
        <begin position="98"/>
        <end position="108"/>
    </location>
</feature>
<dbReference type="GO" id="GO:0030154">
    <property type="term" value="P:cell differentiation"/>
    <property type="evidence" value="ECO:0007669"/>
    <property type="project" value="InterPro"/>
</dbReference>
<name>A0A172JJJ3_TUPBE</name>
<evidence type="ECO:0000256" key="6">
    <source>
        <dbReference type="PIRSR" id="PIRSR001935-1"/>
    </source>
</evidence>
<evidence type="ECO:0000256" key="2">
    <source>
        <dbReference type="ARBA" id="ARBA00019464"/>
    </source>
</evidence>
<feature type="disulfide bond" evidence="6">
    <location>
        <begin position="72"/>
        <end position="78"/>
    </location>
</feature>
<dbReference type="GO" id="GO:0046427">
    <property type="term" value="P:positive regulation of receptor signaling pathway via JAK-STAT"/>
    <property type="evidence" value="ECO:0007669"/>
    <property type="project" value="TreeGrafter"/>
</dbReference>
<evidence type="ECO:0000256" key="5">
    <source>
        <dbReference type="ARBA" id="ARBA00023468"/>
    </source>
</evidence>
<evidence type="ECO:0000256" key="7">
    <source>
        <dbReference type="SAM" id="SignalP"/>
    </source>
</evidence>
<dbReference type="EMBL" id="KU519627">
    <property type="protein sequence ID" value="AMT81030.1"/>
    <property type="molecule type" value="mRNA"/>
</dbReference>
<reference evidence="8" key="1">
    <citation type="submission" date="2016-01" db="EMBL/GenBank/DDBJ databases">
        <title>Cloning and characterization of tree shrew interleukin-6.</title>
        <authorList>
            <person name="Dai J."/>
        </authorList>
    </citation>
    <scope>NUCLEOTIDE SEQUENCE</scope>
    <source>
        <tissue evidence="8">Spleen lymphocytes</tissue>
    </source>
</reference>
<dbReference type="GO" id="GO:0005138">
    <property type="term" value="F:interleukin-6 receptor binding"/>
    <property type="evidence" value="ECO:0007669"/>
    <property type="project" value="InterPro"/>
</dbReference>
<dbReference type="PANTHER" id="PTHR48494:SF1">
    <property type="entry name" value="INTERLEUKIN-6"/>
    <property type="match status" value="1"/>
</dbReference>
<comment type="subunit">
    <text evidence="5">Component of a hexamer of two molecules each of IL6, IL6R and IL6ST; first binds to IL6R to associate with the signaling subunit IL6ST. Interacts with IL6R (via the N-terminal ectodomain); this interaction may be affected by IL6R-binding with SORL1, hence decreasing IL6 cis signaling. Interacts with SORL1 (via the N-terminal ectodomain); this interaction leads to IL6 internalization and lysosomal degradation. May form a trimeric complex with the soluble SORL1 ectodomain and soluble IL6R receptor; this interaction might stabilize circulating IL6, hence promoting IL6 trans signaling.</text>
</comment>
<dbReference type="SMART" id="SM00126">
    <property type="entry name" value="IL6"/>
    <property type="match status" value="1"/>
</dbReference>
<dbReference type="InterPro" id="IPR030474">
    <property type="entry name" value="IL-6/GCSF/MGF"/>
</dbReference>
<comment type="function">
    <text evidence="4">Cytokine with a wide variety of biological functions in immunity, tissue regeneration, and metabolism. Binds to IL6R, then the complex associates to the signaling subunit IL6ST/gp130 to trigger the intracellular IL6-signaling pathway. The interaction with the membrane-bound IL6R and IL6ST stimulates 'classic signaling', whereas the binding of IL6 and soluble IL6R to IL6ST stimulates 'trans-signaling'. Alternatively, 'cluster signaling' occurs when membrane-bound IL6:IL6R complexes on transmitter cells activate IL6ST receptors on neighboring receiver cells.</text>
</comment>
<organism evidence="8">
    <name type="scientific">Tupaia belangeri</name>
    <name type="common">Common tree shrew</name>
    <name type="synonym">Tupaia glis belangeri</name>
    <dbReference type="NCBI Taxonomy" id="37347"/>
    <lineage>
        <taxon>Eukaryota</taxon>
        <taxon>Metazoa</taxon>
        <taxon>Chordata</taxon>
        <taxon>Craniata</taxon>
        <taxon>Vertebrata</taxon>
        <taxon>Euteleostomi</taxon>
        <taxon>Mammalia</taxon>
        <taxon>Eutheria</taxon>
        <taxon>Euarchontoglires</taxon>
        <taxon>Scandentia</taxon>
        <taxon>Tupaiidae</taxon>
        <taxon>Tupaia</taxon>
    </lineage>
</organism>
<dbReference type="AlphaFoldDB" id="A0A172JJJ3"/>
<keyword evidence="6" id="KW-1015">Disulfide bond</keyword>
<accession>A0A172JJJ3</accession>
<dbReference type="PANTHER" id="PTHR48494">
    <property type="entry name" value="INTERLEUKIN-6"/>
    <property type="match status" value="1"/>
</dbReference>
<evidence type="ECO:0000256" key="3">
    <source>
        <dbReference type="ARBA" id="ARBA00022486"/>
    </source>
</evidence>
<sequence length="208" mass="23254">MTSLSTSTFSPVAFSLGLLLVMATALPTPVLLGEDSQDGAILNIPEPTSTDKTEDLAKYILEEINVLKQEACDSIYKCRVALAKNNLNLPKMAEKDGCFHKGFNKDTCLMRIITGLLEFQVYIEFLKNNVNEKSSARAVQIGTKALMLMLKQKETYPSIVPTPDPTSNASLMVKMQSQEEWLKKVTVRLILRSLEDFLQYTVRASRLM</sequence>
<dbReference type="Gene3D" id="1.20.1250.10">
    <property type="match status" value="1"/>
</dbReference>
<dbReference type="GO" id="GO:0006955">
    <property type="term" value="P:immune response"/>
    <property type="evidence" value="ECO:0007669"/>
    <property type="project" value="InterPro"/>
</dbReference>
<dbReference type="GO" id="GO:0005125">
    <property type="term" value="F:cytokine activity"/>
    <property type="evidence" value="ECO:0007669"/>
    <property type="project" value="InterPro"/>
</dbReference>
<dbReference type="GO" id="GO:0005615">
    <property type="term" value="C:extracellular space"/>
    <property type="evidence" value="ECO:0007669"/>
    <property type="project" value="InterPro"/>
</dbReference>
<evidence type="ECO:0000256" key="1">
    <source>
        <dbReference type="ARBA" id="ARBA00007432"/>
    </source>
</evidence>
<dbReference type="PRINTS" id="PR00433">
    <property type="entry name" value="IL6GCSFMGF"/>
</dbReference>
<dbReference type="Pfam" id="PF00489">
    <property type="entry name" value="IL6"/>
    <property type="match status" value="1"/>
</dbReference>
<evidence type="ECO:0000256" key="4">
    <source>
        <dbReference type="ARBA" id="ARBA00023441"/>
    </source>
</evidence>